<evidence type="ECO:0000256" key="1">
    <source>
        <dbReference type="SAM" id="MobiDB-lite"/>
    </source>
</evidence>
<evidence type="ECO:0000313" key="3">
    <source>
        <dbReference type="Proteomes" id="UP001633002"/>
    </source>
</evidence>
<evidence type="ECO:0000313" key="2">
    <source>
        <dbReference type="EMBL" id="KAL3675252.1"/>
    </source>
</evidence>
<dbReference type="PANTHER" id="PTHR46601">
    <property type="entry name" value="ULP_PROTEASE DOMAIN-CONTAINING PROTEIN"/>
    <property type="match status" value="1"/>
</dbReference>
<gene>
    <name evidence="2" type="ORF">R1sor_025200</name>
</gene>
<dbReference type="AlphaFoldDB" id="A0ABD3G9G4"/>
<keyword evidence="3" id="KW-1185">Reference proteome</keyword>
<proteinExistence type="predicted"/>
<reference evidence="2 3" key="1">
    <citation type="submission" date="2024-09" db="EMBL/GenBank/DDBJ databases">
        <title>Chromosome-scale assembly of Riccia sorocarpa.</title>
        <authorList>
            <person name="Paukszto L."/>
        </authorList>
    </citation>
    <scope>NUCLEOTIDE SEQUENCE [LARGE SCALE GENOMIC DNA]</scope>
    <source>
        <strain evidence="2">LP-2024</strain>
        <tissue evidence="2">Aerial parts of the thallus</tissue>
    </source>
</reference>
<accession>A0ABD3G9G4</accession>
<dbReference type="Proteomes" id="UP001633002">
    <property type="component" value="Unassembled WGS sequence"/>
</dbReference>
<name>A0ABD3G9G4_9MARC</name>
<feature type="region of interest" description="Disordered" evidence="1">
    <location>
        <begin position="1"/>
        <end position="61"/>
    </location>
</feature>
<dbReference type="PANTHER" id="PTHR46601:SF1">
    <property type="entry name" value="ADF-H DOMAIN-CONTAINING PROTEIN"/>
    <property type="match status" value="1"/>
</dbReference>
<protein>
    <submittedName>
        <fullName evidence="2">Uncharacterized protein</fullName>
    </submittedName>
</protein>
<organism evidence="2 3">
    <name type="scientific">Riccia sorocarpa</name>
    <dbReference type="NCBI Taxonomy" id="122646"/>
    <lineage>
        <taxon>Eukaryota</taxon>
        <taxon>Viridiplantae</taxon>
        <taxon>Streptophyta</taxon>
        <taxon>Embryophyta</taxon>
        <taxon>Marchantiophyta</taxon>
        <taxon>Marchantiopsida</taxon>
        <taxon>Marchantiidae</taxon>
        <taxon>Marchantiales</taxon>
        <taxon>Ricciaceae</taxon>
        <taxon>Riccia</taxon>
    </lineage>
</organism>
<comment type="caution">
    <text evidence="2">The sequence shown here is derived from an EMBL/GenBank/DDBJ whole genome shotgun (WGS) entry which is preliminary data.</text>
</comment>
<sequence>MGSQSRRQSTVDRRRTDQLGQSSRRIARANEDRLRLRRQRYAEQQAERRAASSSEPVAFGSQRGIRRKVMEMVDKLKSLSSKSRVQKRQNHAIHTLDKTQTEFYELFMLSHSMVMGLKDEHGREKRRYPSEHGGKSIMWNFFCSGHGKGEHDDQGAVVKSQLRHLQMMHGVGRFDRAEDVVSYCREYLTTRSTDQIKRVFWEVKETDVDRSPTLQGGTLPGCKQLHCFWGNSRMDPTLLRTREFTCMCPDCLEGQFEACELQEWVTEWDFRSLVLSPTGVQSVHDITLADEFHAGADHEVLSDTLAVGDVFAVKGSSDEEAHTEYWLLRCTGTKQKITEKEVSCPWNTEQVFTRDEVVVFGRYLEFQKKLKGPKFVYVEAKKKDHAVIYSHLVRVVKIPMTLVAQSGKQKDTPRFCIDSETHEQILMAISEVEAPIFERL</sequence>
<dbReference type="EMBL" id="JBJQOH010000008">
    <property type="protein sequence ID" value="KAL3675252.1"/>
    <property type="molecule type" value="Genomic_DNA"/>
</dbReference>